<dbReference type="PANTHER" id="PTHR43798">
    <property type="entry name" value="MONOACYLGLYCEROL LIPASE"/>
    <property type="match status" value="1"/>
</dbReference>
<reference evidence="1 2" key="1">
    <citation type="submission" date="2018-08" db="EMBL/GenBank/DDBJ databases">
        <title>A genome reference for cultivated species of the human gut microbiota.</title>
        <authorList>
            <person name="Zou Y."/>
            <person name="Xue W."/>
            <person name="Luo G."/>
        </authorList>
    </citation>
    <scope>NUCLEOTIDE SEQUENCE [LARGE SCALE GENOMIC DNA]</scope>
    <source>
        <strain evidence="1 2">TF11-15AC</strain>
    </source>
</reference>
<keyword evidence="1" id="KW-0378">Hydrolase</keyword>
<proteinExistence type="predicted"/>
<dbReference type="AlphaFoldDB" id="A0A3E4LUD5"/>
<dbReference type="Gene3D" id="3.40.50.1820">
    <property type="entry name" value="alpha/beta hydrolase"/>
    <property type="match status" value="1"/>
</dbReference>
<organism evidence="1 2">
    <name type="scientific">Agathobacter rectalis</name>
    <dbReference type="NCBI Taxonomy" id="39491"/>
    <lineage>
        <taxon>Bacteria</taxon>
        <taxon>Bacillati</taxon>
        <taxon>Bacillota</taxon>
        <taxon>Clostridia</taxon>
        <taxon>Lachnospirales</taxon>
        <taxon>Lachnospiraceae</taxon>
        <taxon>Agathobacter</taxon>
    </lineage>
</organism>
<sequence>ELFSSTEDEISYSQILGDLEQQYSEVKEPLRICGLSLGALLAIDFAIRHEEKVDSLLLIGAQYKVPSLLIDFQNLIFRCMPNKVFESMGLSKSSTIKLAHSMRSLDFTLQLNNIRCPVTILCGKKDTANLKASKRLKELLPQATLHIVPNAGHELNKYAPNTIAEILNQ</sequence>
<dbReference type="RefSeq" id="WP_117686564.1">
    <property type="nucleotide sequence ID" value="NZ_QSQP01000019.1"/>
</dbReference>
<dbReference type="GO" id="GO:0016787">
    <property type="term" value="F:hydrolase activity"/>
    <property type="evidence" value="ECO:0007669"/>
    <property type="project" value="UniProtKB-KW"/>
</dbReference>
<feature type="non-terminal residue" evidence="1">
    <location>
        <position position="1"/>
    </location>
</feature>
<dbReference type="InterPro" id="IPR050266">
    <property type="entry name" value="AB_hydrolase_sf"/>
</dbReference>
<comment type="caution">
    <text evidence="1">The sequence shown here is derived from an EMBL/GenBank/DDBJ whole genome shotgun (WGS) entry which is preliminary data.</text>
</comment>
<protein>
    <submittedName>
        <fullName evidence="1">Alpha/beta hydrolase</fullName>
    </submittedName>
</protein>
<dbReference type="EMBL" id="QSQP01000019">
    <property type="protein sequence ID" value="RGK40974.1"/>
    <property type="molecule type" value="Genomic_DNA"/>
</dbReference>
<gene>
    <name evidence="1" type="ORF">DXD13_13005</name>
</gene>
<name>A0A3E4LUD5_9FIRM</name>
<dbReference type="SUPFAM" id="SSF53474">
    <property type="entry name" value="alpha/beta-Hydrolases"/>
    <property type="match status" value="1"/>
</dbReference>
<dbReference type="InterPro" id="IPR029058">
    <property type="entry name" value="AB_hydrolase_fold"/>
</dbReference>
<accession>A0A3E4LUD5</accession>
<dbReference type="Proteomes" id="UP000261052">
    <property type="component" value="Unassembled WGS sequence"/>
</dbReference>
<evidence type="ECO:0000313" key="1">
    <source>
        <dbReference type="EMBL" id="RGK40974.1"/>
    </source>
</evidence>
<evidence type="ECO:0000313" key="2">
    <source>
        <dbReference type="Proteomes" id="UP000261052"/>
    </source>
</evidence>